<sequence length="150" mass="15158">MAAVAAALLASAGCGGGEQPRKIARSPCPRAIAAVLGDGARSHLEDRAPSVLTCTYRAAGTPATAVRVTVDSAPQALTRFSRGVVERAQAHLGDRRAELPVEIGGVGVGAAWVAAPRELSATDGRRLVTVTVVTGSQPRATATAVARAVL</sequence>
<name>A0ABU4HSS1_9ACTN</name>
<keyword evidence="2" id="KW-1185">Reference proteome</keyword>
<proteinExistence type="predicted"/>
<accession>A0ABU4HSS1</accession>
<gene>
    <name evidence="1" type="ORF">R7226_18650</name>
</gene>
<dbReference type="EMBL" id="JAWSTH010000054">
    <property type="protein sequence ID" value="MDW5596373.1"/>
    <property type="molecule type" value="Genomic_DNA"/>
</dbReference>
<reference evidence="1 2" key="2">
    <citation type="submission" date="2023-10" db="EMBL/GenBank/DDBJ databases">
        <authorList>
            <person name="Han X.F."/>
        </authorList>
    </citation>
    <scope>NUCLEOTIDE SEQUENCE [LARGE SCALE GENOMIC DNA]</scope>
    <source>
        <strain evidence="1 2">KCTC 39840</strain>
    </source>
</reference>
<evidence type="ECO:0000313" key="1">
    <source>
        <dbReference type="EMBL" id="MDW5596373.1"/>
    </source>
</evidence>
<evidence type="ECO:0000313" key="2">
    <source>
        <dbReference type="Proteomes" id="UP001284601"/>
    </source>
</evidence>
<comment type="caution">
    <text evidence="1">The sequence shown here is derived from an EMBL/GenBank/DDBJ whole genome shotgun (WGS) entry which is preliminary data.</text>
</comment>
<organism evidence="1 2">
    <name type="scientific">Conexibacter stalactiti</name>
    <dbReference type="NCBI Taxonomy" id="1940611"/>
    <lineage>
        <taxon>Bacteria</taxon>
        <taxon>Bacillati</taxon>
        <taxon>Actinomycetota</taxon>
        <taxon>Thermoleophilia</taxon>
        <taxon>Solirubrobacterales</taxon>
        <taxon>Conexibacteraceae</taxon>
        <taxon>Conexibacter</taxon>
    </lineage>
</organism>
<dbReference type="Proteomes" id="UP001284601">
    <property type="component" value="Unassembled WGS sequence"/>
</dbReference>
<reference evidence="2" key="1">
    <citation type="submission" date="2023-07" db="EMBL/GenBank/DDBJ databases">
        <title>Conexibacter stalactiti sp. nov., isolated from stalactites in a lava cave and emended description of the genus Conexibacter.</title>
        <authorList>
            <person name="Lee S.D."/>
        </authorList>
    </citation>
    <scope>NUCLEOTIDE SEQUENCE [LARGE SCALE GENOMIC DNA]</scope>
    <source>
        <strain evidence="2">KCTC 39840</strain>
    </source>
</reference>
<protein>
    <recommendedName>
        <fullName evidence="3">DUF3558 domain-containing protein</fullName>
    </recommendedName>
</protein>
<evidence type="ECO:0008006" key="3">
    <source>
        <dbReference type="Google" id="ProtNLM"/>
    </source>
</evidence>
<dbReference type="RefSeq" id="WP_318598756.1">
    <property type="nucleotide sequence ID" value="NZ_JAWSTH010000054.1"/>
</dbReference>